<sequence>MKIITSISEMKAFSAEAKTGGRTIGFVPTMGYLHEGHASLLERAGKENALTVLSIFVNPLQFGPNEDFDRYPRDFERDERVALNHGVDALFYPEVQEMYPSEPSVTMRVNKRVDALCGRTREGHFDGVATVLTKLFHIISPDRVYFGMKDAQQVAVVEGLISDLNFPVELVPCPTVREEDGLAKSSRNVYLSPQERQEAPVLYRSLQEAADLLLEGKNVIHIKEKMIEYLEEHTSGKVDYFEILSYPELEEASAADQKKIIALAVQFKNARLIDNITIIPDGRNHR</sequence>
<comment type="caution">
    <text evidence="9">The sequence shown here is derived from an EMBL/GenBank/DDBJ whole genome shotgun (WGS) entry which is preliminary data.</text>
</comment>
<accession>A0A9X2BFN6</accession>
<keyword evidence="6 8" id="KW-0067">ATP-binding</keyword>
<keyword evidence="10" id="KW-1185">Reference proteome</keyword>
<evidence type="ECO:0000256" key="6">
    <source>
        <dbReference type="ARBA" id="ARBA00022840"/>
    </source>
</evidence>
<dbReference type="CDD" id="cd00560">
    <property type="entry name" value="PanC"/>
    <property type="match status" value="1"/>
</dbReference>
<dbReference type="EMBL" id="JAIWJX010000002">
    <property type="protein sequence ID" value="MCK6257487.1"/>
    <property type="molecule type" value="Genomic_DNA"/>
</dbReference>
<keyword evidence="8" id="KW-0963">Cytoplasm</keyword>
<feature type="active site" description="Proton donor" evidence="8">
    <location>
        <position position="37"/>
    </location>
</feature>
<dbReference type="GO" id="GO:0005829">
    <property type="term" value="C:cytosol"/>
    <property type="evidence" value="ECO:0007669"/>
    <property type="project" value="TreeGrafter"/>
</dbReference>
<evidence type="ECO:0000256" key="5">
    <source>
        <dbReference type="ARBA" id="ARBA00022741"/>
    </source>
</evidence>
<dbReference type="PANTHER" id="PTHR21299">
    <property type="entry name" value="CYTIDYLATE KINASE/PANTOATE-BETA-ALANINE LIGASE"/>
    <property type="match status" value="1"/>
</dbReference>
<dbReference type="PANTHER" id="PTHR21299:SF1">
    <property type="entry name" value="PANTOATE--BETA-ALANINE LIGASE"/>
    <property type="match status" value="1"/>
</dbReference>
<dbReference type="InterPro" id="IPR042176">
    <property type="entry name" value="Pantoate_ligase_C"/>
</dbReference>
<dbReference type="EC" id="6.3.2.1" evidence="8"/>
<comment type="pathway">
    <text evidence="1 8">Cofactor biosynthesis; (R)-pantothenate biosynthesis; (R)-pantothenate from (R)-pantoate and beta-alanine: step 1/1.</text>
</comment>
<comment type="subcellular location">
    <subcellularLocation>
        <location evidence="8">Cytoplasm</location>
    </subcellularLocation>
</comment>
<dbReference type="Pfam" id="PF02569">
    <property type="entry name" value="Pantoate_ligase"/>
    <property type="match status" value="1"/>
</dbReference>
<comment type="miscellaneous">
    <text evidence="8">The reaction proceeds by a bi uni uni bi ping pong mechanism.</text>
</comment>
<dbReference type="FunFam" id="3.30.1300.10:FF:000001">
    <property type="entry name" value="Pantothenate synthetase"/>
    <property type="match status" value="1"/>
</dbReference>
<feature type="binding site" evidence="8">
    <location>
        <position position="61"/>
    </location>
    <ligand>
        <name>(R)-pantoate</name>
        <dbReference type="ChEBI" id="CHEBI:15980"/>
    </ligand>
</feature>
<feature type="binding site" evidence="8">
    <location>
        <position position="153"/>
    </location>
    <ligand>
        <name>(R)-pantoate</name>
        <dbReference type="ChEBI" id="CHEBI:15980"/>
    </ligand>
</feature>
<keyword evidence="4 8" id="KW-0566">Pantothenate biosynthesis</keyword>
<keyword evidence="3 8" id="KW-0436">Ligase</keyword>
<evidence type="ECO:0000256" key="2">
    <source>
        <dbReference type="ARBA" id="ARBA00009256"/>
    </source>
</evidence>
<name>A0A9X2BFN6_9BACL</name>
<dbReference type="Proteomes" id="UP001139011">
    <property type="component" value="Unassembled WGS sequence"/>
</dbReference>
<dbReference type="HAMAP" id="MF_00158">
    <property type="entry name" value="PanC"/>
    <property type="match status" value="1"/>
</dbReference>
<dbReference type="InterPro" id="IPR014729">
    <property type="entry name" value="Rossmann-like_a/b/a_fold"/>
</dbReference>
<evidence type="ECO:0000256" key="8">
    <source>
        <dbReference type="HAMAP-Rule" id="MF_00158"/>
    </source>
</evidence>
<dbReference type="GO" id="GO:0005524">
    <property type="term" value="F:ATP binding"/>
    <property type="evidence" value="ECO:0007669"/>
    <property type="project" value="UniProtKB-KW"/>
</dbReference>
<evidence type="ECO:0000256" key="3">
    <source>
        <dbReference type="ARBA" id="ARBA00022598"/>
    </source>
</evidence>
<dbReference type="Gene3D" id="3.30.1300.10">
    <property type="entry name" value="Pantoate-beta-alanine ligase, C-terminal domain"/>
    <property type="match status" value="1"/>
</dbReference>
<gene>
    <name evidence="8 9" type="primary">panC</name>
    <name evidence="9" type="ORF">LCY76_12890</name>
</gene>
<evidence type="ECO:0000256" key="1">
    <source>
        <dbReference type="ARBA" id="ARBA00004990"/>
    </source>
</evidence>
<feature type="binding site" evidence="8">
    <location>
        <begin position="30"/>
        <end position="37"/>
    </location>
    <ligand>
        <name>ATP</name>
        <dbReference type="ChEBI" id="CHEBI:30616"/>
    </ligand>
</feature>
<protein>
    <recommendedName>
        <fullName evidence="8">Pantothenate synthetase</fullName>
        <shortName evidence="8">PS</shortName>
        <ecNumber evidence="8">6.3.2.1</ecNumber>
    </recommendedName>
    <alternativeName>
        <fullName evidence="8">Pantoate--beta-alanine ligase</fullName>
    </alternativeName>
    <alternativeName>
        <fullName evidence="8">Pantoate-activating enzyme</fullName>
    </alternativeName>
</protein>
<feature type="binding site" evidence="8">
    <location>
        <position position="176"/>
    </location>
    <ligand>
        <name>ATP</name>
        <dbReference type="ChEBI" id="CHEBI:30616"/>
    </ligand>
</feature>
<comment type="subunit">
    <text evidence="8">Homodimer.</text>
</comment>
<dbReference type="GO" id="GO:0015940">
    <property type="term" value="P:pantothenate biosynthetic process"/>
    <property type="evidence" value="ECO:0007669"/>
    <property type="project" value="UniProtKB-UniRule"/>
</dbReference>
<dbReference type="NCBIfam" id="TIGR00018">
    <property type="entry name" value="panC"/>
    <property type="match status" value="1"/>
</dbReference>
<evidence type="ECO:0000256" key="7">
    <source>
        <dbReference type="ARBA" id="ARBA00048258"/>
    </source>
</evidence>
<comment type="similarity">
    <text evidence="2 8">Belongs to the pantothenate synthetase family.</text>
</comment>
<feature type="binding site" evidence="8">
    <location>
        <begin position="184"/>
        <end position="187"/>
    </location>
    <ligand>
        <name>ATP</name>
        <dbReference type="ChEBI" id="CHEBI:30616"/>
    </ligand>
</feature>
<dbReference type="FunFam" id="3.40.50.620:FF:000013">
    <property type="entry name" value="Pantothenate synthetase"/>
    <property type="match status" value="1"/>
</dbReference>
<dbReference type="AlphaFoldDB" id="A0A9X2BFN6"/>
<dbReference type="RefSeq" id="WP_248252976.1">
    <property type="nucleotide sequence ID" value="NZ_JAIWJX010000002.1"/>
</dbReference>
<evidence type="ECO:0000313" key="9">
    <source>
        <dbReference type="EMBL" id="MCK6257487.1"/>
    </source>
</evidence>
<dbReference type="GO" id="GO:0004592">
    <property type="term" value="F:pantoate-beta-alanine ligase activity"/>
    <property type="evidence" value="ECO:0007669"/>
    <property type="project" value="UniProtKB-UniRule"/>
</dbReference>
<evidence type="ECO:0000313" key="10">
    <source>
        <dbReference type="Proteomes" id="UP001139011"/>
    </source>
</evidence>
<proteinExistence type="inferred from homology"/>
<evidence type="ECO:0000256" key="4">
    <source>
        <dbReference type="ARBA" id="ARBA00022655"/>
    </source>
</evidence>
<keyword evidence="5 8" id="KW-0547">Nucleotide-binding</keyword>
<organism evidence="9 10">
    <name type="scientific">Fictibacillus marinisediminis</name>
    <dbReference type="NCBI Taxonomy" id="2878389"/>
    <lineage>
        <taxon>Bacteria</taxon>
        <taxon>Bacillati</taxon>
        <taxon>Bacillota</taxon>
        <taxon>Bacilli</taxon>
        <taxon>Bacillales</taxon>
        <taxon>Fictibacillaceae</taxon>
        <taxon>Fictibacillus</taxon>
    </lineage>
</organism>
<comment type="function">
    <text evidence="8">Catalyzes the condensation of pantoate with beta-alanine in an ATP-dependent reaction via a pantoyl-adenylate intermediate.</text>
</comment>
<dbReference type="InterPro" id="IPR003721">
    <property type="entry name" value="Pantoate_ligase"/>
</dbReference>
<dbReference type="SUPFAM" id="SSF52374">
    <property type="entry name" value="Nucleotidylyl transferase"/>
    <property type="match status" value="1"/>
</dbReference>
<comment type="catalytic activity">
    <reaction evidence="7 8">
        <text>(R)-pantoate + beta-alanine + ATP = (R)-pantothenate + AMP + diphosphate + H(+)</text>
        <dbReference type="Rhea" id="RHEA:10912"/>
        <dbReference type="ChEBI" id="CHEBI:15378"/>
        <dbReference type="ChEBI" id="CHEBI:15980"/>
        <dbReference type="ChEBI" id="CHEBI:29032"/>
        <dbReference type="ChEBI" id="CHEBI:30616"/>
        <dbReference type="ChEBI" id="CHEBI:33019"/>
        <dbReference type="ChEBI" id="CHEBI:57966"/>
        <dbReference type="ChEBI" id="CHEBI:456215"/>
        <dbReference type="EC" id="6.3.2.1"/>
    </reaction>
</comment>
<dbReference type="Gene3D" id="3.40.50.620">
    <property type="entry name" value="HUPs"/>
    <property type="match status" value="1"/>
</dbReference>
<feature type="binding site" evidence="8">
    <location>
        <begin position="147"/>
        <end position="150"/>
    </location>
    <ligand>
        <name>ATP</name>
        <dbReference type="ChEBI" id="CHEBI:30616"/>
    </ligand>
</feature>
<feature type="binding site" evidence="8">
    <location>
        <position position="61"/>
    </location>
    <ligand>
        <name>beta-alanine</name>
        <dbReference type="ChEBI" id="CHEBI:57966"/>
    </ligand>
</feature>
<reference evidence="9" key="1">
    <citation type="submission" date="2021-09" db="EMBL/GenBank/DDBJ databases">
        <title>Genome analysis of Fictibacillus sp. KIGAM418 isolated from marine sediment.</title>
        <authorList>
            <person name="Seo M.-J."/>
            <person name="Cho E.-S."/>
            <person name="Hwang C.Y."/>
        </authorList>
    </citation>
    <scope>NUCLEOTIDE SEQUENCE</scope>
    <source>
        <strain evidence="9">KIGAM418</strain>
    </source>
</reference>